<dbReference type="AlphaFoldDB" id="A0AA96V1Y2"/>
<dbReference type="RefSeq" id="WP_316557619.1">
    <property type="nucleotide sequence ID" value="NZ_CP131059.1"/>
</dbReference>
<dbReference type="GeneID" id="85196390"/>
<dbReference type="Proteomes" id="UP001302978">
    <property type="component" value="Chromosome"/>
</dbReference>
<accession>A0AA96V1Y2</accession>
<name>A0AA96V1Y2_9EURY</name>
<reference evidence="1 2" key="1">
    <citation type="submission" date="2023-07" db="EMBL/GenBank/DDBJ databases">
        <title>Closed genoem sequence of Methanomicrococcus sp. Hf6.</title>
        <authorList>
            <person name="Poehlein A."/>
            <person name="Protasov E."/>
            <person name="Platt K."/>
            <person name="Reeh H."/>
            <person name="Daniel R."/>
            <person name="Brune A."/>
        </authorList>
    </citation>
    <scope>NUCLEOTIDE SEQUENCE [LARGE SCALE GENOMIC DNA]</scope>
    <source>
        <strain evidence="1 2">Hf6</strain>
    </source>
</reference>
<keyword evidence="2" id="KW-1185">Reference proteome</keyword>
<organism evidence="1 2">
    <name type="scientific">Methanimicrococcus hongohii</name>
    <dbReference type="NCBI Taxonomy" id="3028295"/>
    <lineage>
        <taxon>Archaea</taxon>
        <taxon>Methanobacteriati</taxon>
        <taxon>Methanobacteriota</taxon>
        <taxon>Stenosarchaea group</taxon>
        <taxon>Methanomicrobia</taxon>
        <taxon>Methanosarcinales</taxon>
        <taxon>Methanosarcinaceae</taxon>
        <taxon>Methanimicrococcus</taxon>
    </lineage>
</organism>
<evidence type="ECO:0000313" key="2">
    <source>
        <dbReference type="Proteomes" id="UP001302978"/>
    </source>
</evidence>
<proteinExistence type="predicted"/>
<gene>
    <name evidence="1" type="ORF">MmiHf6_17690</name>
</gene>
<dbReference type="EMBL" id="CP131059">
    <property type="protein sequence ID" value="WNY24433.1"/>
    <property type="molecule type" value="Genomic_DNA"/>
</dbReference>
<evidence type="ECO:0000313" key="1">
    <source>
        <dbReference type="EMBL" id="WNY24433.1"/>
    </source>
</evidence>
<dbReference type="KEGG" id="mehf:MmiHf6_17690"/>
<sequence length="136" mass="15614">MTRRTFSLSKKSGNQKTTVTFQRNKAKTNCVLNPLKIRISEEGGSFEMLQFSSKSKLELFKPLPMTVYYNSNLFTIENPLFEVSSTHKSFKGVLEDMELQISALWDDFVLAENQLTPDGLLLQKNLLAYVRERNAQ</sequence>
<protein>
    <submittedName>
        <fullName evidence="1">Uncharacterized protein</fullName>
    </submittedName>
</protein>